<accession>A0AAU8GHL8</accession>
<gene>
    <name evidence="2" type="ORF">YANPRGVA_CDS0214</name>
</gene>
<protein>
    <submittedName>
        <fullName evidence="2">Uncharacterized protein</fullName>
    </submittedName>
</protein>
<evidence type="ECO:0000256" key="1">
    <source>
        <dbReference type="SAM" id="MobiDB-lite"/>
    </source>
</evidence>
<sequence>MYCAKSRKVRAVRPPTPTLGVMTTKRARPLASLGKMNGVGENKKDNSFQ</sequence>
<evidence type="ECO:0000313" key="2">
    <source>
        <dbReference type="EMBL" id="XCH41390.1"/>
    </source>
</evidence>
<feature type="compositionally biased region" description="Basic residues" evidence="1">
    <location>
        <begin position="1"/>
        <end position="11"/>
    </location>
</feature>
<name>A0AAU8GHL8_9CAUD</name>
<dbReference type="EMBL" id="PP856727">
    <property type="protein sequence ID" value="XCH41390.1"/>
    <property type="molecule type" value="Genomic_DNA"/>
</dbReference>
<reference evidence="2" key="1">
    <citation type="submission" date="2024-05" db="EMBL/GenBank/DDBJ databases">
        <authorList>
            <person name="Mugo M.M."/>
            <person name="Musyoki A.M."/>
            <person name="Makumi A.M."/>
            <person name="Mutai I."/>
            <person name="Drechsel O."/>
            <person name="Kering K.K."/>
            <person name="Muturi P."/>
            <person name="Mbae C.K."/>
            <person name="Kariuki S.M."/>
        </authorList>
    </citation>
    <scope>NUCLEOTIDE SEQUENCE</scope>
</reference>
<feature type="region of interest" description="Disordered" evidence="1">
    <location>
        <begin position="1"/>
        <end position="49"/>
    </location>
</feature>
<organism evidence="2">
    <name type="scientific">Salmonella phage vB_STmST313_KE28</name>
    <dbReference type="NCBI Taxonomy" id="3161179"/>
    <lineage>
        <taxon>Viruses</taxon>
        <taxon>Duplodnaviria</taxon>
        <taxon>Heunggongvirae</taxon>
        <taxon>Uroviricota</taxon>
        <taxon>Caudoviricetes</taxon>
        <taxon>Pantevenvirales</taxon>
        <taxon>Ackermannviridae</taxon>
        <taxon>Cvivirinae</taxon>
        <taxon>Kuttervirus</taxon>
    </lineage>
</organism>
<proteinExistence type="predicted"/>